<dbReference type="WBParaSite" id="SMUV_0000064901-mRNA-1">
    <property type="protein sequence ID" value="SMUV_0000064901-mRNA-1"/>
    <property type="gene ID" value="SMUV_0000064901"/>
</dbReference>
<accession>A0A0N5A979</accession>
<evidence type="ECO:0000313" key="1">
    <source>
        <dbReference type="Proteomes" id="UP000046393"/>
    </source>
</evidence>
<sequence>MERARELSLSCVLELHGNCADDTHDTAARARVDHMVIVLARCFLTDTLLFKQTPDLLASFQQLLRDKTLEASVTS</sequence>
<name>A0A0N5A979_9BILA</name>
<keyword evidence="1" id="KW-1185">Reference proteome</keyword>
<dbReference type="AlphaFoldDB" id="A0A0N5A979"/>
<evidence type="ECO:0000313" key="2">
    <source>
        <dbReference type="WBParaSite" id="SMUV_0000064901-mRNA-1"/>
    </source>
</evidence>
<dbReference type="Proteomes" id="UP000046393">
    <property type="component" value="Unplaced"/>
</dbReference>
<protein>
    <submittedName>
        <fullName evidence="2">Centromere protein M</fullName>
    </submittedName>
</protein>
<proteinExistence type="predicted"/>
<organism evidence="1 2">
    <name type="scientific">Syphacia muris</name>
    <dbReference type="NCBI Taxonomy" id="451379"/>
    <lineage>
        <taxon>Eukaryota</taxon>
        <taxon>Metazoa</taxon>
        <taxon>Ecdysozoa</taxon>
        <taxon>Nematoda</taxon>
        <taxon>Chromadorea</taxon>
        <taxon>Rhabditida</taxon>
        <taxon>Spirurina</taxon>
        <taxon>Oxyuridomorpha</taxon>
        <taxon>Oxyuroidea</taxon>
        <taxon>Oxyuridae</taxon>
        <taxon>Syphacia</taxon>
    </lineage>
</organism>
<reference evidence="2" key="1">
    <citation type="submission" date="2017-02" db="UniProtKB">
        <authorList>
            <consortium name="WormBaseParasite"/>
        </authorList>
    </citation>
    <scope>IDENTIFICATION</scope>
</reference>